<keyword evidence="7" id="KW-0808">Transferase</keyword>
<dbReference type="GO" id="GO:0016765">
    <property type="term" value="F:transferase activity, transferring alkyl or aryl (other than methyl) groups"/>
    <property type="evidence" value="ECO:0007669"/>
    <property type="project" value="UniProtKB-ARBA"/>
</dbReference>
<dbReference type="GO" id="GO:0006535">
    <property type="term" value="P:cysteine biosynthetic process from serine"/>
    <property type="evidence" value="ECO:0007669"/>
    <property type="project" value="InterPro"/>
</dbReference>
<evidence type="ECO:0000256" key="6">
    <source>
        <dbReference type="ARBA" id="ARBA00016985"/>
    </source>
</evidence>
<accession>A0AAP2CGX6</accession>
<organism evidence="10 11">
    <name type="scientific">Litoribacter ruber</name>
    <dbReference type="NCBI Taxonomy" id="702568"/>
    <lineage>
        <taxon>Bacteria</taxon>
        <taxon>Pseudomonadati</taxon>
        <taxon>Bacteroidota</taxon>
        <taxon>Cytophagia</taxon>
        <taxon>Cytophagales</taxon>
        <taxon>Cyclobacteriaceae</taxon>
        <taxon>Litoribacter</taxon>
    </lineage>
</organism>
<comment type="subunit">
    <text evidence="4">Homodimer.</text>
</comment>
<protein>
    <recommendedName>
        <fullName evidence="6">N-(2-amino-2-carboxyethyl)-L-glutamate synthase</fullName>
        <ecNumber evidence="5">2.5.1.140</ecNumber>
    </recommendedName>
</protein>
<evidence type="ECO:0000256" key="5">
    <source>
        <dbReference type="ARBA" id="ARBA00012331"/>
    </source>
</evidence>
<dbReference type="InterPro" id="IPR001216">
    <property type="entry name" value="P-phosphate_BS"/>
</dbReference>
<evidence type="ECO:0000256" key="1">
    <source>
        <dbReference type="ARBA" id="ARBA00001933"/>
    </source>
</evidence>
<dbReference type="InterPro" id="IPR036052">
    <property type="entry name" value="TrpB-like_PALP_sf"/>
</dbReference>
<dbReference type="InterPro" id="IPR023927">
    <property type="entry name" value="SbnA"/>
</dbReference>
<dbReference type="NCBIfam" id="TIGR03945">
    <property type="entry name" value="PLP_SbnA_fam"/>
    <property type="match status" value="1"/>
</dbReference>
<comment type="pathway">
    <text evidence="2">Siderophore biosynthesis.</text>
</comment>
<evidence type="ECO:0000313" key="11">
    <source>
        <dbReference type="Proteomes" id="UP001319104"/>
    </source>
</evidence>
<evidence type="ECO:0000256" key="3">
    <source>
        <dbReference type="ARBA" id="ARBA00008519"/>
    </source>
</evidence>
<dbReference type="RefSeq" id="WP_213944276.1">
    <property type="nucleotide sequence ID" value="NZ_JAHCMY010000002.1"/>
</dbReference>
<comment type="cofactor">
    <cofactor evidence="1">
        <name>pyridoxal 5'-phosphate</name>
        <dbReference type="ChEBI" id="CHEBI:597326"/>
    </cofactor>
</comment>
<comment type="similarity">
    <text evidence="3">Belongs to the cysteine synthase/cystathionine beta-synthase family. SbnA subfamily.</text>
</comment>
<evidence type="ECO:0000256" key="7">
    <source>
        <dbReference type="ARBA" id="ARBA00022679"/>
    </source>
</evidence>
<dbReference type="InterPro" id="IPR050214">
    <property type="entry name" value="Cys_Synth/Cystath_Beta-Synth"/>
</dbReference>
<dbReference type="PANTHER" id="PTHR10314">
    <property type="entry name" value="CYSTATHIONINE BETA-SYNTHASE"/>
    <property type="match status" value="1"/>
</dbReference>
<reference evidence="10 11" key="1">
    <citation type="submission" date="2021-05" db="EMBL/GenBank/DDBJ databases">
        <authorList>
            <person name="Zhang Z.D."/>
            <person name="Osman G."/>
        </authorList>
    </citation>
    <scope>NUCLEOTIDE SEQUENCE [LARGE SCALE GENOMIC DNA]</scope>
    <source>
        <strain evidence="10 11">KCTC 32217</strain>
    </source>
</reference>
<dbReference type="SUPFAM" id="SSF53686">
    <property type="entry name" value="Tryptophan synthase beta subunit-like PLP-dependent enzymes"/>
    <property type="match status" value="1"/>
</dbReference>
<evidence type="ECO:0000256" key="8">
    <source>
        <dbReference type="ARBA" id="ARBA00022898"/>
    </source>
</evidence>
<evidence type="ECO:0000259" key="9">
    <source>
        <dbReference type="Pfam" id="PF00291"/>
    </source>
</evidence>
<sequence length="327" mass="35524">MNIQTEALASGILATIGHTPLVPLTKLFPGEQVFGKLEAFNPAGSIKDRTALNIIQRGIAEGKINSTTRIVESTSGNMGIGLAQICLCHSIPLTLVVDPYINPQTVKILKTYGAKVEKVTQPDDTGGYLKARLKKVEQLLDSIPNSFWPNQYANPANPEAHHQTVDEILDELYGNLDYLFVATSTCGTIMGCADRIHMKGTKTKVVPVDSKGSIIFGDSPAKRVIPGIGAGRKSQFLNESLVEQAILMSEQDSIRGCRELLKKEAILAGGSSGAIVSAIQYALPHLPKGSTIAGIICDRGERYLDTVYNNRWVKDHFGEEFEKSLKF</sequence>
<dbReference type="Pfam" id="PF00291">
    <property type="entry name" value="PALP"/>
    <property type="match status" value="1"/>
</dbReference>
<dbReference type="EC" id="2.5.1.140" evidence="5"/>
<keyword evidence="11" id="KW-1185">Reference proteome</keyword>
<dbReference type="Gene3D" id="3.40.50.1100">
    <property type="match status" value="2"/>
</dbReference>
<evidence type="ECO:0000313" key="10">
    <source>
        <dbReference type="EMBL" id="MBS9523379.1"/>
    </source>
</evidence>
<feature type="domain" description="Tryptophan synthase beta chain-like PALP" evidence="9">
    <location>
        <begin position="14"/>
        <end position="298"/>
    </location>
</feature>
<keyword evidence="8" id="KW-0663">Pyridoxal phosphate</keyword>
<evidence type="ECO:0000256" key="2">
    <source>
        <dbReference type="ARBA" id="ARBA00004924"/>
    </source>
</evidence>
<dbReference type="AlphaFoldDB" id="A0AAP2CGX6"/>
<dbReference type="EMBL" id="JAHCMY010000002">
    <property type="protein sequence ID" value="MBS9523379.1"/>
    <property type="molecule type" value="Genomic_DNA"/>
</dbReference>
<gene>
    <name evidence="10" type="primary">sbnA</name>
    <name evidence="10" type="ORF">KI659_05035</name>
</gene>
<dbReference type="Proteomes" id="UP001319104">
    <property type="component" value="Unassembled WGS sequence"/>
</dbReference>
<name>A0AAP2CGX6_9BACT</name>
<dbReference type="PROSITE" id="PS00901">
    <property type="entry name" value="CYS_SYNTHASE"/>
    <property type="match status" value="1"/>
</dbReference>
<dbReference type="CDD" id="cd01561">
    <property type="entry name" value="CBS_like"/>
    <property type="match status" value="1"/>
</dbReference>
<comment type="caution">
    <text evidence="10">The sequence shown here is derived from an EMBL/GenBank/DDBJ whole genome shotgun (WGS) entry which is preliminary data.</text>
</comment>
<evidence type="ECO:0000256" key="4">
    <source>
        <dbReference type="ARBA" id="ARBA00011738"/>
    </source>
</evidence>
<proteinExistence type="inferred from homology"/>
<dbReference type="InterPro" id="IPR001926">
    <property type="entry name" value="TrpB-like_PALP"/>
</dbReference>